<organism evidence="3 4">
    <name type="scientific">candidate division WWE3 bacterium</name>
    <dbReference type="NCBI Taxonomy" id="2053526"/>
    <lineage>
        <taxon>Bacteria</taxon>
        <taxon>Katanobacteria</taxon>
    </lineage>
</organism>
<dbReference type="EMBL" id="JABTTY010000002">
    <property type="protein sequence ID" value="MBE7525740.1"/>
    <property type="molecule type" value="Genomic_DNA"/>
</dbReference>
<keyword evidence="1" id="KW-0488">Methylation</keyword>
<dbReference type="Proteomes" id="UP000710385">
    <property type="component" value="Unassembled WGS sequence"/>
</dbReference>
<evidence type="ECO:0000313" key="4">
    <source>
        <dbReference type="Proteomes" id="UP000710385"/>
    </source>
</evidence>
<dbReference type="GO" id="GO:0004888">
    <property type="term" value="F:transmembrane signaling receptor activity"/>
    <property type="evidence" value="ECO:0007669"/>
    <property type="project" value="TreeGrafter"/>
</dbReference>
<comment type="similarity">
    <text evidence="2">Belongs to the methyl-accepting chemotaxis (MCP) protein family.</text>
</comment>
<dbReference type="PANTHER" id="PTHR43531:SF14">
    <property type="entry name" value="METHYL-ACCEPTING CHEMOTAXIS PROTEIN I-RELATED"/>
    <property type="match status" value="1"/>
</dbReference>
<dbReference type="InterPro" id="IPR051310">
    <property type="entry name" value="MCP_chemotaxis"/>
</dbReference>
<dbReference type="SUPFAM" id="SSF58104">
    <property type="entry name" value="Methyl-accepting chemotaxis protein (MCP) signaling domain"/>
    <property type="match status" value="1"/>
</dbReference>
<sequence length="63" mass="6937">MITESVKKISDIVGEISQSSQEQTNGIEQINQAISQIDEVTQQNGQLVEKLSSSSRAMTEKLK</sequence>
<accession>A0A928TWM5</accession>
<evidence type="ECO:0000256" key="2">
    <source>
        <dbReference type="ARBA" id="ARBA00029447"/>
    </source>
</evidence>
<dbReference type="GO" id="GO:0006935">
    <property type="term" value="P:chemotaxis"/>
    <property type="evidence" value="ECO:0007669"/>
    <property type="project" value="TreeGrafter"/>
</dbReference>
<name>A0A928TWM5_UNCKA</name>
<reference evidence="3" key="1">
    <citation type="submission" date="2020-05" db="EMBL/GenBank/DDBJ databases">
        <title>High-Quality Genomes of Partial-Nitritation/Anammox System by Hierarchical Clustering Based Hybrid Assembly.</title>
        <authorList>
            <person name="Liu L."/>
            <person name="Wang Y."/>
            <person name="Che Y."/>
            <person name="Chen Y."/>
            <person name="Xia Y."/>
            <person name="Luo R."/>
            <person name="Cheng S.H."/>
            <person name="Zheng C."/>
            <person name="Zhang T."/>
        </authorList>
    </citation>
    <scope>NUCLEOTIDE SEQUENCE</scope>
    <source>
        <strain evidence="3">H1_PAT1</strain>
    </source>
</reference>
<dbReference type="GO" id="GO:0005886">
    <property type="term" value="C:plasma membrane"/>
    <property type="evidence" value="ECO:0007669"/>
    <property type="project" value="TreeGrafter"/>
</dbReference>
<dbReference type="PANTHER" id="PTHR43531">
    <property type="entry name" value="PROTEIN ICFG"/>
    <property type="match status" value="1"/>
</dbReference>
<protein>
    <recommendedName>
        <fullName evidence="5">Methyl-accepting chemotaxis protein</fullName>
    </recommendedName>
</protein>
<comment type="caution">
    <text evidence="3">The sequence shown here is derived from an EMBL/GenBank/DDBJ whole genome shotgun (WGS) entry which is preliminary data.</text>
</comment>
<gene>
    <name evidence="3" type="ORF">HS096_05330</name>
</gene>
<dbReference type="Gene3D" id="1.10.287.950">
    <property type="entry name" value="Methyl-accepting chemotaxis protein"/>
    <property type="match status" value="1"/>
</dbReference>
<dbReference type="AlphaFoldDB" id="A0A928TWM5"/>
<evidence type="ECO:0000256" key="1">
    <source>
        <dbReference type="ARBA" id="ARBA00022481"/>
    </source>
</evidence>
<proteinExistence type="inferred from homology"/>
<evidence type="ECO:0000313" key="3">
    <source>
        <dbReference type="EMBL" id="MBE7525740.1"/>
    </source>
</evidence>
<evidence type="ECO:0008006" key="5">
    <source>
        <dbReference type="Google" id="ProtNLM"/>
    </source>
</evidence>